<dbReference type="Proteomes" id="UP001230426">
    <property type="component" value="Unassembled WGS sequence"/>
</dbReference>
<dbReference type="PANTHER" id="PTHR10138:SF0">
    <property type="entry name" value="TRYPTOPHAN 2,3-DIOXYGENASE"/>
    <property type="match status" value="1"/>
</dbReference>
<dbReference type="GO" id="GO:0004833">
    <property type="term" value="F:L-tryptophan 2,3-dioxygenase activity"/>
    <property type="evidence" value="ECO:0007669"/>
    <property type="project" value="UniProtKB-EC"/>
</dbReference>
<organism evidence="1 2">
    <name type="scientific">Streptosporangium brasiliense</name>
    <dbReference type="NCBI Taxonomy" id="47480"/>
    <lineage>
        <taxon>Bacteria</taxon>
        <taxon>Bacillati</taxon>
        <taxon>Actinomycetota</taxon>
        <taxon>Actinomycetes</taxon>
        <taxon>Streptosporangiales</taxon>
        <taxon>Streptosporangiaceae</taxon>
        <taxon>Streptosporangium</taxon>
    </lineage>
</organism>
<proteinExistence type="predicted"/>
<comment type="caution">
    <text evidence="1">The sequence shown here is derived from an EMBL/GenBank/DDBJ whole genome shotgun (WGS) entry which is preliminary data.</text>
</comment>
<gene>
    <name evidence="1" type="ORF">J2S55_005684</name>
</gene>
<keyword evidence="1" id="KW-0560">Oxidoreductase</keyword>
<name>A0ABT9RAY1_9ACTN</name>
<dbReference type="Pfam" id="PF03301">
    <property type="entry name" value="Trp_dioxygenase"/>
    <property type="match status" value="1"/>
</dbReference>
<dbReference type="Gene3D" id="1.20.58.480">
    <property type="match status" value="1"/>
</dbReference>
<dbReference type="RefSeq" id="WP_306867091.1">
    <property type="nucleotide sequence ID" value="NZ_JAUSRB010000002.1"/>
</dbReference>
<reference evidence="1 2" key="1">
    <citation type="submission" date="2023-07" db="EMBL/GenBank/DDBJ databases">
        <title>Sequencing the genomes of 1000 actinobacteria strains.</title>
        <authorList>
            <person name="Klenk H.-P."/>
        </authorList>
    </citation>
    <scope>NUCLEOTIDE SEQUENCE [LARGE SCALE GENOMIC DNA]</scope>
    <source>
        <strain evidence="1 2">DSM 44109</strain>
    </source>
</reference>
<sequence>MIVDRSPVLTYSSYLALNEILTAQRPRSTEHDEMLFIVAHQAHELWFKQLLYEFAGLQRHLAVGDTAHALRTLRRSLGILKAAICQIDVMETITPLRFTGCRGDLGAADGFQSAQFREVEAVLGRRDHQAHHSYPEGSGERHQVETAMNRPSIFDSFLGYLTAQGYQVPHELLYRDVSLPPAPSAELRAVLLRVYRDDDVTAQICEGLVDLDQRAQEWRYRHGKTVERIMGDSSDAVRPHPTSFTPIFPDLWTVRSQV</sequence>
<dbReference type="EC" id="1.13.11.11" evidence="1"/>
<keyword evidence="2" id="KW-1185">Reference proteome</keyword>
<dbReference type="InterPro" id="IPR004981">
    <property type="entry name" value="Trp_2_3_dOase"/>
</dbReference>
<protein>
    <submittedName>
        <fullName evidence="1">Tryptophan 2,3-dioxygenase</fullName>
        <ecNumber evidence="1">1.13.11.11</ecNumber>
    </submittedName>
</protein>
<dbReference type="InterPro" id="IPR037217">
    <property type="entry name" value="Trp/Indoleamine_2_3_dOase-like"/>
</dbReference>
<evidence type="ECO:0000313" key="2">
    <source>
        <dbReference type="Proteomes" id="UP001230426"/>
    </source>
</evidence>
<dbReference type="SUPFAM" id="SSF140959">
    <property type="entry name" value="Indolic compounds 2,3-dioxygenase-like"/>
    <property type="match status" value="1"/>
</dbReference>
<evidence type="ECO:0000313" key="1">
    <source>
        <dbReference type="EMBL" id="MDP9866418.1"/>
    </source>
</evidence>
<dbReference type="EMBL" id="JAUSRB010000002">
    <property type="protein sequence ID" value="MDP9866418.1"/>
    <property type="molecule type" value="Genomic_DNA"/>
</dbReference>
<accession>A0ABT9RAY1</accession>
<dbReference type="PANTHER" id="PTHR10138">
    <property type="entry name" value="TRYPTOPHAN 2,3-DIOXYGENASE"/>
    <property type="match status" value="1"/>
</dbReference>